<dbReference type="GO" id="GO:0006511">
    <property type="term" value="P:ubiquitin-dependent protein catabolic process"/>
    <property type="evidence" value="ECO:0007669"/>
    <property type="project" value="TreeGrafter"/>
</dbReference>
<dbReference type="GeneID" id="30038029"/>
<dbReference type="InterPro" id="IPR011016">
    <property type="entry name" value="Znf_RING-CH"/>
</dbReference>
<dbReference type="Proteomes" id="UP000189580">
    <property type="component" value="Chromosome a"/>
</dbReference>
<feature type="region of interest" description="Disordered" evidence="5">
    <location>
        <begin position="423"/>
        <end position="461"/>
    </location>
</feature>
<feature type="region of interest" description="Disordered" evidence="5">
    <location>
        <begin position="474"/>
        <end position="528"/>
    </location>
</feature>
<dbReference type="InterPro" id="IPR001841">
    <property type="entry name" value="Znf_RING"/>
</dbReference>
<evidence type="ECO:0000256" key="6">
    <source>
        <dbReference type="SAM" id="Phobius"/>
    </source>
</evidence>
<evidence type="ECO:0000313" key="8">
    <source>
        <dbReference type="EMBL" id="ANB12677.1"/>
    </source>
</evidence>
<dbReference type="Gene3D" id="3.30.40.10">
    <property type="entry name" value="Zinc/RING finger domain, C3HC4 (zinc finger)"/>
    <property type="match status" value="1"/>
</dbReference>
<feature type="region of interest" description="Disordered" evidence="5">
    <location>
        <begin position="223"/>
        <end position="359"/>
    </location>
</feature>
<dbReference type="SUPFAM" id="SSF57850">
    <property type="entry name" value="RING/U-box"/>
    <property type="match status" value="1"/>
</dbReference>
<evidence type="ECO:0000256" key="1">
    <source>
        <dbReference type="ARBA" id="ARBA00022723"/>
    </source>
</evidence>
<keyword evidence="6" id="KW-1133">Transmembrane helix</keyword>
<dbReference type="PANTHER" id="PTHR22765">
    <property type="entry name" value="RING FINGER AND PROTEASE ASSOCIATED DOMAIN-CONTAINING"/>
    <property type="match status" value="1"/>
</dbReference>
<dbReference type="RefSeq" id="XP_018735154.1">
    <property type="nucleotide sequence ID" value="XM_018882913.1"/>
</dbReference>
<keyword evidence="9" id="KW-1185">Reference proteome</keyword>
<dbReference type="CDD" id="cd16454">
    <property type="entry name" value="RING-H2_PA-TM-RING"/>
    <property type="match status" value="1"/>
</dbReference>
<dbReference type="PANTHER" id="PTHR22765:SF434">
    <property type="entry name" value="GB|AAD18119.1-RELATED"/>
    <property type="match status" value="1"/>
</dbReference>
<organism evidence="8 9">
    <name type="scientific">Sugiyamaella lignohabitans</name>
    <dbReference type="NCBI Taxonomy" id="796027"/>
    <lineage>
        <taxon>Eukaryota</taxon>
        <taxon>Fungi</taxon>
        <taxon>Dikarya</taxon>
        <taxon>Ascomycota</taxon>
        <taxon>Saccharomycotina</taxon>
        <taxon>Dipodascomycetes</taxon>
        <taxon>Dipodascales</taxon>
        <taxon>Trichomonascaceae</taxon>
        <taxon>Sugiyamaella</taxon>
    </lineage>
</organism>
<keyword evidence="2 4" id="KW-0863">Zinc-finger</keyword>
<dbReference type="Pfam" id="PF13639">
    <property type="entry name" value="zf-RING_2"/>
    <property type="match status" value="1"/>
</dbReference>
<protein>
    <recommendedName>
        <fullName evidence="7">RING-type domain-containing protein</fullName>
    </recommendedName>
</protein>
<keyword evidence="6" id="KW-0812">Transmembrane</keyword>
<feature type="compositionally biased region" description="Basic and acidic residues" evidence="5">
    <location>
        <begin position="327"/>
        <end position="350"/>
    </location>
</feature>
<feature type="transmembrane region" description="Helical" evidence="6">
    <location>
        <begin position="61"/>
        <end position="82"/>
    </location>
</feature>
<evidence type="ECO:0000313" key="9">
    <source>
        <dbReference type="Proteomes" id="UP000189580"/>
    </source>
</evidence>
<evidence type="ECO:0000256" key="5">
    <source>
        <dbReference type="SAM" id="MobiDB-lite"/>
    </source>
</evidence>
<dbReference type="EMBL" id="CP014501">
    <property type="protein sequence ID" value="ANB12677.1"/>
    <property type="molecule type" value="Genomic_DNA"/>
</dbReference>
<dbReference type="SMART" id="SM00184">
    <property type="entry name" value="RING"/>
    <property type="match status" value="1"/>
</dbReference>
<keyword evidence="1" id="KW-0479">Metal-binding</keyword>
<dbReference type="SMART" id="SM00744">
    <property type="entry name" value="RINGv"/>
    <property type="match status" value="1"/>
</dbReference>
<feature type="domain" description="RING-type" evidence="7">
    <location>
        <begin position="364"/>
        <end position="406"/>
    </location>
</feature>
<name>A0A161HJ47_9ASCO</name>
<dbReference type="OrthoDB" id="8062037at2759"/>
<gene>
    <name evidence="8" type="ORF">AWJ20_941</name>
</gene>
<sequence>MSIPSTLVLVQRAVDSTASAVTSSITAAATTSAHASASLTSTASASQTSGSGGDSSSQTPFLYFIALGLGIVFTNIWVVLGLKYCFRARRRNAMIARGEIPDEDSFTGDDIGFYMNPLLAPEFSRRRRRERRLMKFEELNERFPVQKYKVWGAEREKLGLSTEGGISHNAAIANSRPASIVEATTGTEDEMAEVTSVHVNNGHSSSRPSVDNGSRDITDLAAQSRRASIDGGIVESIRERQETPSTDESKHVTIMTATSTSEAKPESKKAEPQVTVSTDGEPKPVRQQSVATINHQDTDDESDPEAIPTTSSSNPHDDNQIVPPTDTENKTENDHDDEHEHEHGDDESVHSHFSPDNTESGDVCAVCLDSIEPDHDIRALGCNHVFHDECITPWLTTRRASCPLCKMDFSSARYRQETAAQQAELGAAAGTGADRTGESDSAAEQDRRDIEANLPPETPLRMPRTFLSRMFFSHGQQQQTPAETPAPPPAPTVTEPPPLQGAPPPSVTRPPRRVQYAPDGPYSTLQFH</sequence>
<evidence type="ECO:0000256" key="3">
    <source>
        <dbReference type="ARBA" id="ARBA00022833"/>
    </source>
</evidence>
<feature type="compositionally biased region" description="Basic and acidic residues" evidence="5">
    <location>
        <begin position="236"/>
        <end position="251"/>
    </location>
</feature>
<dbReference type="InterPro" id="IPR013083">
    <property type="entry name" value="Znf_RING/FYVE/PHD"/>
</dbReference>
<feature type="compositionally biased region" description="Pro residues" evidence="5">
    <location>
        <begin position="484"/>
        <end position="508"/>
    </location>
</feature>
<dbReference type="GO" id="GO:0061630">
    <property type="term" value="F:ubiquitin protein ligase activity"/>
    <property type="evidence" value="ECO:0007669"/>
    <property type="project" value="TreeGrafter"/>
</dbReference>
<proteinExistence type="predicted"/>
<accession>A0A161HJ47</accession>
<dbReference type="InterPro" id="IPR051826">
    <property type="entry name" value="E3_ubiquitin-ligase_domain"/>
</dbReference>
<dbReference type="KEGG" id="slb:AWJ20_941"/>
<keyword evidence="6" id="KW-0472">Membrane</keyword>
<feature type="compositionally biased region" description="Low complexity" evidence="5">
    <location>
        <begin position="423"/>
        <end position="434"/>
    </location>
</feature>
<feature type="compositionally biased region" description="Polar residues" evidence="5">
    <location>
        <begin position="286"/>
        <end position="295"/>
    </location>
</feature>
<dbReference type="GO" id="GO:0008270">
    <property type="term" value="F:zinc ion binding"/>
    <property type="evidence" value="ECO:0007669"/>
    <property type="project" value="UniProtKB-KW"/>
</dbReference>
<dbReference type="GO" id="GO:0005737">
    <property type="term" value="C:cytoplasm"/>
    <property type="evidence" value="ECO:0007669"/>
    <property type="project" value="TreeGrafter"/>
</dbReference>
<evidence type="ECO:0000259" key="7">
    <source>
        <dbReference type="PROSITE" id="PS50089"/>
    </source>
</evidence>
<evidence type="ECO:0000256" key="2">
    <source>
        <dbReference type="ARBA" id="ARBA00022771"/>
    </source>
</evidence>
<evidence type="ECO:0000256" key="4">
    <source>
        <dbReference type="PROSITE-ProRule" id="PRU00175"/>
    </source>
</evidence>
<keyword evidence="3" id="KW-0862">Zinc</keyword>
<dbReference type="AlphaFoldDB" id="A0A161HJ47"/>
<reference evidence="8 9" key="1">
    <citation type="submission" date="2016-02" db="EMBL/GenBank/DDBJ databases">
        <title>Complete genome sequence and transcriptome regulation of the pentose utilising yeast Sugiyamaella lignohabitans.</title>
        <authorList>
            <person name="Bellasio M."/>
            <person name="Peymann A."/>
            <person name="Valli M."/>
            <person name="Sipitzky M."/>
            <person name="Graf A."/>
            <person name="Sauer M."/>
            <person name="Marx H."/>
            <person name="Mattanovich D."/>
        </authorList>
    </citation>
    <scope>NUCLEOTIDE SEQUENCE [LARGE SCALE GENOMIC DNA]</scope>
    <source>
        <strain evidence="8 9">CBS 10342</strain>
    </source>
</reference>
<dbReference type="PROSITE" id="PS50089">
    <property type="entry name" value="ZF_RING_2"/>
    <property type="match status" value="1"/>
</dbReference>